<reference evidence="1 2" key="1">
    <citation type="journal article" date="2019" name="Sci. Rep.">
        <title>A high-quality genome of Eragrostis curvula grass provides insights into Poaceae evolution and supports new strategies to enhance forage quality.</title>
        <authorList>
            <person name="Carballo J."/>
            <person name="Santos B.A.C.M."/>
            <person name="Zappacosta D."/>
            <person name="Garbus I."/>
            <person name="Selva J.P."/>
            <person name="Gallo C.A."/>
            <person name="Diaz A."/>
            <person name="Albertini E."/>
            <person name="Caccamo M."/>
            <person name="Echenique V."/>
        </authorList>
    </citation>
    <scope>NUCLEOTIDE SEQUENCE [LARGE SCALE GENOMIC DNA]</scope>
    <source>
        <strain evidence="2">cv. Victoria</strain>
        <tissue evidence="1">Leaf</tissue>
    </source>
</reference>
<dbReference type="Proteomes" id="UP000324897">
    <property type="component" value="Chromosome 1"/>
</dbReference>
<evidence type="ECO:0000313" key="1">
    <source>
        <dbReference type="EMBL" id="TVU29871.1"/>
    </source>
</evidence>
<accession>A0A5J9V3C6</accession>
<gene>
    <name evidence="1" type="ORF">EJB05_21460</name>
</gene>
<organism evidence="1 2">
    <name type="scientific">Eragrostis curvula</name>
    <name type="common">weeping love grass</name>
    <dbReference type="NCBI Taxonomy" id="38414"/>
    <lineage>
        <taxon>Eukaryota</taxon>
        <taxon>Viridiplantae</taxon>
        <taxon>Streptophyta</taxon>
        <taxon>Embryophyta</taxon>
        <taxon>Tracheophyta</taxon>
        <taxon>Spermatophyta</taxon>
        <taxon>Magnoliopsida</taxon>
        <taxon>Liliopsida</taxon>
        <taxon>Poales</taxon>
        <taxon>Poaceae</taxon>
        <taxon>PACMAD clade</taxon>
        <taxon>Chloridoideae</taxon>
        <taxon>Eragrostideae</taxon>
        <taxon>Eragrostidinae</taxon>
        <taxon>Eragrostis</taxon>
    </lineage>
</organism>
<proteinExistence type="predicted"/>
<name>A0A5J9V3C6_9POAL</name>
<dbReference type="EMBL" id="RWGY01000011">
    <property type="protein sequence ID" value="TVU29871.1"/>
    <property type="molecule type" value="Genomic_DNA"/>
</dbReference>
<sequence length="80" mass="8820">MKAASWRCCAGSRPCSHVPQVTDQQGSQAPSWSTEGMVSGLPWKSPLPCTIRVIDGSYNQHAREMGRYVALINNIRLCND</sequence>
<comment type="caution">
    <text evidence="1">The sequence shown here is derived from an EMBL/GenBank/DDBJ whole genome shotgun (WGS) entry which is preliminary data.</text>
</comment>
<evidence type="ECO:0000313" key="2">
    <source>
        <dbReference type="Proteomes" id="UP000324897"/>
    </source>
</evidence>
<protein>
    <submittedName>
        <fullName evidence="1">Uncharacterized protein</fullName>
    </submittedName>
</protein>
<dbReference type="AlphaFoldDB" id="A0A5J9V3C6"/>
<keyword evidence="2" id="KW-1185">Reference proteome</keyword>
<dbReference type="Gramene" id="TVU29871">
    <property type="protein sequence ID" value="TVU29871"/>
    <property type="gene ID" value="EJB05_21460"/>
</dbReference>